<dbReference type="EMBL" id="CAJPDT010000073">
    <property type="protein sequence ID" value="CAF9933867.1"/>
    <property type="molecule type" value="Genomic_DNA"/>
</dbReference>
<dbReference type="NCBIfam" id="TIGR00233">
    <property type="entry name" value="trpS"/>
    <property type="match status" value="1"/>
</dbReference>
<dbReference type="InterPro" id="IPR001412">
    <property type="entry name" value="aa-tRNA-synth_I_CS"/>
</dbReference>
<keyword evidence="7 10" id="KW-0030">Aminoacyl-tRNA synthetase</keyword>
<evidence type="ECO:0000256" key="3">
    <source>
        <dbReference type="ARBA" id="ARBA00022598"/>
    </source>
</evidence>
<dbReference type="Gene3D" id="1.10.240.10">
    <property type="entry name" value="Tyrosyl-Transfer RNA Synthetase"/>
    <property type="match status" value="1"/>
</dbReference>
<dbReference type="Gene3D" id="3.40.50.620">
    <property type="entry name" value="HUPs"/>
    <property type="match status" value="2"/>
</dbReference>
<name>A0A8H3FZH7_9LECA</name>
<accession>A0A8H3FZH7</accession>
<keyword evidence="6 10" id="KW-0648">Protein biosynthesis</keyword>
<comment type="caution">
    <text evidence="12">The sequence shown here is derived from an EMBL/GenBank/DDBJ whole genome shotgun (WGS) entry which is preliminary data.</text>
</comment>
<dbReference type="PANTHER" id="PTHR10055">
    <property type="entry name" value="TRYPTOPHANYL-TRNA SYNTHETASE"/>
    <property type="match status" value="1"/>
</dbReference>
<comment type="similarity">
    <text evidence="1 10">Belongs to the class-I aminoacyl-tRNA synthetase family.</text>
</comment>
<evidence type="ECO:0000313" key="12">
    <source>
        <dbReference type="EMBL" id="CAF9933867.1"/>
    </source>
</evidence>
<dbReference type="Proteomes" id="UP000664534">
    <property type="component" value="Unassembled WGS sequence"/>
</dbReference>
<comment type="catalytic activity">
    <reaction evidence="9">
        <text>tRNA(Trp) + L-tryptophan + ATP = L-tryptophyl-tRNA(Trp) + AMP + diphosphate + H(+)</text>
        <dbReference type="Rhea" id="RHEA:24080"/>
        <dbReference type="Rhea" id="RHEA-COMP:9671"/>
        <dbReference type="Rhea" id="RHEA-COMP:9705"/>
        <dbReference type="ChEBI" id="CHEBI:15378"/>
        <dbReference type="ChEBI" id="CHEBI:30616"/>
        <dbReference type="ChEBI" id="CHEBI:33019"/>
        <dbReference type="ChEBI" id="CHEBI:57912"/>
        <dbReference type="ChEBI" id="CHEBI:78442"/>
        <dbReference type="ChEBI" id="CHEBI:78535"/>
        <dbReference type="ChEBI" id="CHEBI:456215"/>
        <dbReference type="EC" id="6.1.1.2"/>
    </reaction>
</comment>
<keyword evidence="5 10" id="KW-0067">ATP-binding</keyword>
<dbReference type="GO" id="GO:0004830">
    <property type="term" value="F:tryptophan-tRNA ligase activity"/>
    <property type="evidence" value="ECO:0007669"/>
    <property type="project" value="UniProtKB-EC"/>
</dbReference>
<dbReference type="PRINTS" id="PR01039">
    <property type="entry name" value="TRNASYNTHTRP"/>
</dbReference>
<proteinExistence type="inferred from homology"/>
<dbReference type="AlphaFoldDB" id="A0A8H3FZH7"/>
<organism evidence="12 13">
    <name type="scientific">Imshaugia aleurites</name>
    <dbReference type="NCBI Taxonomy" id="172621"/>
    <lineage>
        <taxon>Eukaryota</taxon>
        <taxon>Fungi</taxon>
        <taxon>Dikarya</taxon>
        <taxon>Ascomycota</taxon>
        <taxon>Pezizomycotina</taxon>
        <taxon>Lecanoromycetes</taxon>
        <taxon>OSLEUM clade</taxon>
        <taxon>Lecanoromycetidae</taxon>
        <taxon>Lecanorales</taxon>
        <taxon>Lecanorineae</taxon>
        <taxon>Parmeliaceae</taxon>
        <taxon>Imshaugia</taxon>
    </lineage>
</organism>
<dbReference type="GO" id="GO:0005524">
    <property type="term" value="F:ATP binding"/>
    <property type="evidence" value="ECO:0007669"/>
    <property type="project" value="UniProtKB-KW"/>
</dbReference>
<keyword evidence="4 10" id="KW-0547">Nucleotide-binding</keyword>
<reference evidence="12" key="1">
    <citation type="submission" date="2021-03" db="EMBL/GenBank/DDBJ databases">
        <authorList>
            <person name="Tagirdzhanova G."/>
        </authorList>
    </citation>
    <scope>NUCLEOTIDE SEQUENCE</scope>
</reference>
<evidence type="ECO:0000313" key="13">
    <source>
        <dbReference type="Proteomes" id="UP000664534"/>
    </source>
</evidence>
<evidence type="ECO:0000256" key="9">
    <source>
        <dbReference type="ARBA" id="ARBA00049929"/>
    </source>
</evidence>
<dbReference type="SUPFAM" id="SSF52374">
    <property type="entry name" value="Nucleotidylyl transferase"/>
    <property type="match status" value="1"/>
</dbReference>
<keyword evidence="11" id="KW-0175">Coiled coil</keyword>
<dbReference type="InterPro" id="IPR002305">
    <property type="entry name" value="aa-tRNA-synth_Ic"/>
</dbReference>
<sequence length="513" mass="57811">MATVSDVPDEPGQPPALTALSLAEISQESKTKEQVITPFDVSGGVDEHGKAVAIDYDKLIDHFGSQRIDKSMLERFERLTGKPPHRLLRRGLVFSHRDLNLILDKYEKGIPFFLYTGRGPSSGSMHVGHSVPFEFTKFVGTPSTCTQRVTANKSNRRYLQDAFNVPLIIMLTDDEKFLHSPKLSLKDCRKFALENALDIIAIGFDPAKTFIFADTEFIYGGHGAAFGYNILEIGKKTTNNQIKGTFGFNDTYVVFFWHTTHYDVNWSVTYQVNSNNILEFAFPATQSATSFATSFPFIFGSNTKIVSKIPCLIPCAIDQDPYFRQCRDNAPRLGLVKPALIHTVFLPSLRGSESKMSASDTESSIYLSDTDNQIKKKIGKAFSGGQDTRELQEQIGGRTAVDVPFQYLTFFLESDEDLESMRERYEKGQMQSGEMKAAATKELQAYVAAFRERRKAVTTEIRDEFMRPRQLVFKSMPPEKEQVAMLEERRKVLQKELASIDGDLERLQRSGQA</sequence>
<evidence type="ECO:0000256" key="7">
    <source>
        <dbReference type="ARBA" id="ARBA00023146"/>
    </source>
</evidence>
<evidence type="ECO:0000256" key="1">
    <source>
        <dbReference type="ARBA" id="ARBA00005594"/>
    </source>
</evidence>
<dbReference type="InterPro" id="IPR014729">
    <property type="entry name" value="Rossmann-like_a/b/a_fold"/>
</dbReference>
<evidence type="ECO:0000256" key="4">
    <source>
        <dbReference type="ARBA" id="ARBA00022741"/>
    </source>
</evidence>
<evidence type="ECO:0000256" key="11">
    <source>
        <dbReference type="SAM" id="Coils"/>
    </source>
</evidence>
<dbReference type="Pfam" id="PF00579">
    <property type="entry name" value="tRNA-synt_1b"/>
    <property type="match status" value="1"/>
</dbReference>
<feature type="coiled-coil region" evidence="11">
    <location>
        <begin position="483"/>
        <end position="510"/>
    </location>
</feature>
<dbReference type="FunFam" id="1.10.240.10:FF:000007">
    <property type="entry name" value="Tryptophan--tRNA ligase"/>
    <property type="match status" value="1"/>
</dbReference>
<evidence type="ECO:0000256" key="6">
    <source>
        <dbReference type="ARBA" id="ARBA00022917"/>
    </source>
</evidence>
<dbReference type="PANTHER" id="PTHR10055:SF1">
    <property type="entry name" value="TRYPTOPHAN--TRNA LIGASE, CYTOPLASMIC"/>
    <property type="match status" value="1"/>
</dbReference>
<keyword evidence="3 10" id="KW-0436">Ligase</keyword>
<dbReference type="GO" id="GO:0005737">
    <property type="term" value="C:cytoplasm"/>
    <property type="evidence" value="ECO:0007669"/>
    <property type="project" value="TreeGrafter"/>
</dbReference>
<evidence type="ECO:0000256" key="2">
    <source>
        <dbReference type="ARBA" id="ARBA00013161"/>
    </source>
</evidence>
<dbReference type="InterPro" id="IPR002306">
    <property type="entry name" value="Trp-tRNA-ligase"/>
</dbReference>
<dbReference type="OrthoDB" id="10261385at2759"/>
<protein>
    <recommendedName>
        <fullName evidence="2">tryptophan--tRNA ligase</fullName>
        <ecNumber evidence="2">6.1.1.2</ecNumber>
    </recommendedName>
    <alternativeName>
        <fullName evidence="8">Tryptophanyl-tRNA synthetase</fullName>
    </alternativeName>
</protein>
<evidence type="ECO:0000256" key="10">
    <source>
        <dbReference type="RuleBase" id="RU363036"/>
    </source>
</evidence>
<keyword evidence="13" id="KW-1185">Reference proteome</keyword>
<evidence type="ECO:0000256" key="5">
    <source>
        <dbReference type="ARBA" id="ARBA00022840"/>
    </source>
</evidence>
<evidence type="ECO:0000256" key="8">
    <source>
        <dbReference type="ARBA" id="ARBA00030268"/>
    </source>
</evidence>
<dbReference type="GO" id="GO:0006436">
    <property type="term" value="P:tryptophanyl-tRNA aminoacylation"/>
    <property type="evidence" value="ECO:0007669"/>
    <property type="project" value="InterPro"/>
</dbReference>
<dbReference type="EC" id="6.1.1.2" evidence="2"/>
<gene>
    <name evidence="12" type="ORF">IMSHALPRED_009501</name>
</gene>
<dbReference type="PROSITE" id="PS00178">
    <property type="entry name" value="AA_TRNA_LIGASE_I"/>
    <property type="match status" value="1"/>
</dbReference>